<dbReference type="EMBL" id="ML976998">
    <property type="protein sequence ID" value="KAF1954575.1"/>
    <property type="molecule type" value="Genomic_DNA"/>
</dbReference>
<dbReference type="Proteomes" id="UP000800035">
    <property type="component" value="Unassembled WGS sequence"/>
</dbReference>
<feature type="transmembrane region" description="Helical" evidence="8">
    <location>
        <begin position="533"/>
        <end position="551"/>
    </location>
</feature>
<feature type="transmembrane region" description="Helical" evidence="8">
    <location>
        <begin position="329"/>
        <end position="349"/>
    </location>
</feature>
<comment type="subcellular location">
    <subcellularLocation>
        <location evidence="1">Membrane</location>
        <topology evidence="1">Multi-pass membrane protein</topology>
    </subcellularLocation>
</comment>
<organism evidence="10 11">
    <name type="scientific">Byssothecium circinans</name>
    <dbReference type="NCBI Taxonomy" id="147558"/>
    <lineage>
        <taxon>Eukaryota</taxon>
        <taxon>Fungi</taxon>
        <taxon>Dikarya</taxon>
        <taxon>Ascomycota</taxon>
        <taxon>Pezizomycotina</taxon>
        <taxon>Dothideomycetes</taxon>
        <taxon>Pleosporomycetidae</taxon>
        <taxon>Pleosporales</taxon>
        <taxon>Massarineae</taxon>
        <taxon>Massarinaceae</taxon>
        <taxon>Byssothecium</taxon>
    </lineage>
</organism>
<evidence type="ECO:0000313" key="10">
    <source>
        <dbReference type="EMBL" id="KAF1954575.1"/>
    </source>
</evidence>
<feature type="domain" description="Major facilitator superfamily (MFS) profile" evidence="9">
    <location>
        <begin position="62"/>
        <end position="539"/>
    </location>
</feature>
<evidence type="ECO:0000256" key="3">
    <source>
        <dbReference type="ARBA" id="ARBA00022448"/>
    </source>
</evidence>
<feature type="transmembrane region" description="Helical" evidence="8">
    <location>
        <begin position="361"/>
        <end position="381"/>
    </location>
</feature>
<evidence type="ECO:0000256" key="7">
    <source>
        <dbReference type="SAM" id="MobiDB-lite"/>
    </source>
</evidence>
<feature type="transmembrane region" description="Helical" evidence="8">
    <location>
        <begin position="59"/>
        <end position="84"/>
    </location>
</feature>
<dbReference type="PANTHER" id="PTHR23501">
    <property type="entry name" value="MAJOR FACILITATOR SUPERFAMILY"/>
    <property type="match status" value="1"/>
</dbReference>
<feature type="transmembrane region" description="Helical" evidence="8">
    <location>
        <begin position="393"/>
        <end position="410"/>
    </location>
</feature>
<comment type="similarity">
    <text evidence="2">Belongs to the major facilitator superfamily. TCR/Tet family.</text>
</comment>
<dbReference type="SUPFAM" id="SSF103473">
    <property type="entry name" value="MFS general substrate transporter"/>
    <property type="match status" value="1"/>
</dbReference>
<protein>
    <submittedName>
        <fullName evidence="10">Putative efflux pump antibiotic resistance protein</fullName>
    </submittedName>
</protein>
<evidence type="ECO:0000256" key="2">
    <source>
        <dbReference type="ARBA" id="ARBA00007520"/>
    </source>
</evidence>
<sequence length="558" mass="59106">MTTDYSDSSAVAEPVGTTAAVEDGTSTPQTLTDGAAPREAAAEKAARPESPRPVHGAKWFLVVVSLLASFLLYALDTTIVATIQPAIVSAFGHVDLVPWLSVAFALASAASTLIWSKAFGLFSAKKLFLGATALFMGASTLCGGAPTIAAFIVGRALAGVGGTGMYMGLLTILSVNTSDAERPRYLSLTGFWWGIGTVLGPVVGGAFAQSSATWRWAFYLNPCVGGVVAPIYCLILPDYHPVPGVSLRSRLAKLDYIGAILSCGTFLCIMMAMNFGGVLWSWGNGRSIALFVLSGVLSSLFCAQQVLCFMTSTSNRIFPMHFFRNYEMIILFITMMFSAFGTFITIYYLPLYFQFTRGATALQTSVHILPYILFLSASVLINGDFMSKFGYYYPWYLFGSALQLIGGALLYTADETTSNAKIYGYTILLGVGVGCYCQAGFPVAQMKVAASDITYSVGFMTVSQMLGIALGTGMSGALFVNQAHSGLQRVFPGASAEEISSAVAGVGSDLIGKASKEVAAAAIHVIALAIQDAFVPVYVTGAVSFLCSLAMKKEKLFC</sequence>
<gene>
    <name evidence="10" type="ORF">CC80DRAFT_517495</name>
</gene>
<feature type="transmembrane region" description="Helical" evidence="8">
    <location>
        <begin position="288"/>
        <end position="309"/>
    </location>
</feature>
<dbReference type="InterPro" id="IPR036259">
    <property type="entry name" value="MFS_trans_sf"/>
</dbReference>
<dbReference type="InterPro" id="IPR011701">
    <property type="entry name" value="MFS"/>
</dbReference>
<evidence type="ECO:0000256" key="5">
    <source>
        <dbReference type="ARBA" id="ARBA00022989"/>
    </source>
</evidence>
<feature type="transmembrane region" description="Helical" evidence="8">
    <location>
        <begin position="216"/>
        <end position="235"/>
    </location>
</feature>
<keyword evidence="11" id="KW-1185">Reference proteome</keyword>
<reference evidence="10" key="1">
    <citation type="journal article" date="2020" name="Stud. Mycol.">
        <title>101 Dothideomycetes genomes: a test case for predicting lifestyles and emergence of pathogens.</title>
        <authorList>
            <person name="Haridas S."/>
            <person name="Albert R."/>
            <person name="Binder M."/>
            <person name="Bloem J."/>
            <person name="Labutti K."/>
            <person name="Salamov A."/>
            <person name="Andreopoulos B."/>
            <person name="Baker S."/>
            <person name="Barry K."/>
            <person name="Bills G."/>
            <person name="Bluhm B."/>
            <person name="Cannon C."/>
            <person name="Castanera R."/>
            <person name="Culley D."/>
            <person name="Daum C."/>
            <person name="Ezra D."/>
            <person name="Gonzalez J."/>
            <person name="Henrissat B."/>
            <person name="Kuo A."/>
            <person name="Liang C."/>
            <person name="Lipzen A."/>
            <person name="Lutzoni F."/>
            <person name="Magnuson J."/>
            <person name="Mondo S."/>
            <person name="Nolan M."/>
            <person name="Ohm R."/>
            <person name="Pangilinan J."/>
            <person name="Park H.-J."/>
            <person name="Ramirez L."/>
            <person name="Alfaro M."/>
            <person name="Sun H."/>
            <person name="Tritt A."/>
            <person name="Yoshinaga Y."/>
            <person name="Zwiers L.-H."/>
            <person name="Turgeon B."/>
            <person name="Goodwin S."/>
            <person name="Spatafora J."/>
            <person name="Crous P."/>
            <person name="Grigoriev I."/>
        </authorList>
    </citation>
    <scope>NUCLEOTIDE SEQUENCE</scope>
    <source>
        <strain evidence="10">CBS 675.92</strain>
    </source>
</reference>
<keyword evidence="5 8" id="KW-1133">Transmembrane helix</keyword>
<dbReference type="GO" id="GO:0022857">
    <property type="term" value="F:transmembrane transporter activity"/>
    <property type="evidence" value="ECO:0007669"/>
    <property type="project" value="InterPro"/>
</dbReference>
<feature type="transmembrane region" description="Helical" evidence="8">
    <location>
        <begin position="96"/>
        <end position="115"/>
    </location>
</feature>
<feature type="transmembrane region" description="Helical" evidence="8">
    <location>
        <begin position="185"/>
        <end position="204"/>
    </location>
</feature>
<feature type="compositionally biased region" description="Basic and acidic residues" evidence="7">
    <location>
        <begin position="40"/>
        <end position="52"/>
    </location>
</feature>
<feature type="transmembrane region" description="Helical" evidence="8">
    <location>
        <begin position="152"/>
        <end position="173"/>
    </location>
</feature>
<accession>A0A6A5TPF1</accession>
<feature type="transmembrane region" description="Helical" evidence="8">
    <location>
        <begin position="422"/>
        <end position="441"/>
    </location>
</feature>
<dbReference type="GO" id="GO:0005886">
    <property type="term" value="C:plasma membrane"/>
    <property type="evidence" value="ECO:0007669"/>
    <property type="project" value="TreeGrafter"/>
</dbReference>
<keyword evidence="6 8" id="KW-0472">Membrane</keyword>
<keyword evidence="3" id="KW-0813">Transport</keyword>
<feature type="transmembrane region" description="Helical" evidence="8">
    <location>
        <begin position="453"/>
        <end position="480"/>
    </location>
</feature>
<keyword evidence="4 8" id="KW-0812">Transmembrane</keyword>
<dbReference type="PANTHER" id="PTHR23501:SF12">
    <property type="entry name" value="MAJOR FACILITATOR SUPERFAMILY (MFS) PROFILE DOMAIN-CONTAINING PROTEIN-RELATED"/>
    <property type="match status" value="1"/>
</dbReference>
<dbReference type="PROSITE" id="PS50850">
    <property type="entry name" value="MFS"/>
    <property type="match status" value="1"/>
</dbReference>
<evidence type="ECO:0000256" key="1">
    <source>
        <dbReference type="ARBA" id="ARBA00004141"/>
    </source>
</evidence>
<feature type="region of interest" description="Disordered" evidence="7">
    <location>
        <begin position="1"/>
        <end position="52"/>
    </location>
</feature>
<evidence type="ECO:0000256" key="4">
    <source>
        <dbReference type="ARBA" id="ARBA00022692"/>
    </source>
</evidence>
<feature type="transmembrane region" description="Helical" evidence="8">
    <location>
        <begin position="256"/>
        <end position="282"/>
    </location>
</feature>
<dbReference type="InterPro" id="IPR020846">
    <property type="entry name" value="MFS_dom"/>
</dbReference>
<evidence type="ECO:0000256" key="8">
    <source>
        <dbReference type="SAM" id="Phobius"/>
    </source>
</evidence>
<evidence type="ECO:0000256" key="6">
    <source>
        <dbReference type="ARBA" id="ARBA00023136"/>
    </source>
</evidence>
<dbReference type="Gene3D" id="1.20.1250.20">
    <property type="entry name" value="MFS general substrate transporter like domains"/>
    <property type="match status" value="2"/>
</dbReference>
<proteinExistence type="inferred from homology"/>
<dbReference type="OrthoDB" id="10021397at2759"/>
<dbReference type="AlphaFoldDB" id="A0A6A5TPF1"/>
<evidence type="ECO:0000313" key="11">
    <source>
        <dbReference type="Proteomes" id="UP000800035"/>
    </source>
</evidence>
<dbReference type="Pfam" id="PF07690">
    <property type="entry name" value="MFS_1"/>
    <property type="match status" value="1"/>
</dbReference>
<feature type="transmembrane region" description="Helical" evidence="8">
    <location>
        <begin position="127"/>
        <end position="146"/>
    </location>
</feature>
<name>A0A6A5TPF1_9PLEO</name>
<evidence type="ECO:0000259" key="9">
    <source>
        <dbReference type="PROSITE" id="PS50850"/>
    </source>
</evidence>